<protein>
    <submittedName>
        <fullName evidence="10">Ferredoxin--nitrite reductase</fullName>
    </submittedName>
</protein>
<keyword evidence="6" id="KW-0408">Iron</keyword>
<dbReference type="InterPro" id="IPR036136">
    <property type="entry name" value="Nit/Sulf_reduc_fer-like_dom_sf"/>
</dbReference>
<dbReference type="Proteomes" id="UP000076574">
    <property type="component" value="Unassembled WGS sequence"/>
</dbReference>
<evidence type="ECO:0000256" key="3">
    <source>
        <dbReference type="ARBA" id="ARBA00022617"/>
    </source>
</evidence>
<dbReference type="OrthoDB" id="9803707at2"/>
<sequence>MKIETLSVDFTDEQKRYLEGFSTGLQISRVGKGLGGAASAKANAEPTGPDASHIKAQDRTIASGKKLVEQEKWKREEHPFDAYPRLRDQAAIDARPSPADNFRWRYYGIFYVGPTQDSYMCRLRIPNGIMKHWQLAGLADLSDELCGPFSHVTTRANLQVREIPPKHAVKLIEGIQDLGLCSRGSGADNIRNVTGTPTAGIDPQELLDTRPYAREWHYHILNDRSLTGLPRKFNVAFDGAGKIAVLEDTNDIAFQAVEVKDSFGVAPGVWFKLGIGGITGHKDFATDTGIIVRPEDSTKVSDAIVRVFIDLGDRTNRLKARLKYVIDGMGMEKFLTLVEEKLGQPFTRISAEALMPRPEFDRTAHIGVHKQKQDGLNWIGVVLPLGKVTCDQMRGLSKIAADLGDGDIRLTVWQNLLIPGVKDANVALATAAIEALGLAIKTTEIRAGLIACTGRAGCKFGNADTKRTATNIAEWCDMRVEVDTPINIHLTGCHHSCAQHYISDIGMIGARVALDDSDDTVDGFHIFTGGGFGPQADVGQEVYQNVKSEDAPVVVERLLKAYLAHRASPDETFLTFSRRHDAASLRQLADEQVSA</sequence>
<evidence type="ECO:0000256" key="2">
    <source>
        <dbReference type="ARBA" id="ARBA00022485"/>
    </source>
</evidence>
<dbReference type="InterPro" id="IPR051329">
    <property type="entry name" value="NIR_SIR_4Fe-4S"/>
</dbReference>
<dbReference type="SUPFAM" id="SSF56014">
    <property type="entry name" value="Nitrite and sulphite reductase 4Fe-4S domain-like"/>
    <property type="match status" value="2"/>
</dbReference>
<reference evidence="10 11" key="1">
    <citation type="submission" date="2016-03" db="EMBL/GenBank/DDBJ databases">
        <title>Microsymbionts genomes from the relict species Vavilovia formosa (Stev.) Fed.</title>
        <authorList>
            <person name="Kopat V."/>
            <person name="Chirak E."/>
            <person name="Kimeklis A."/>
            <person name="Andronov E."/>
        </authorList>
    </citation>
    <scope>NUCLEOTIDE SEQUENCE [LARGE SCALE GENOMIC DNA]</scope>
    <source>
        <strain evidence="10 11">Vaf07</strain>
    </source>
</reference>
<dbReference type="PANTHER" id="PTHR32439">
    <property type="entry name" value="FERREDOXIN--NITRITE REDUCTASE, CHLOROPLASTIC"/>
    <property type="match status" value="1"/>
</dbReference>
<evidence type="ECO:0000259" key="8">
    <source>
        <dbReference type="Pfam" id="PF01077"/>
    </source>
</evidence>
<dbReference type="Gene3D" id="3.90.480.10">
    <property type="entry name" value="Sulfite Reductase Hemoprotein,Domain 2"/>
    <property type="match status" value="1"/>
</dbReference>
<dbReference type="EMBL" id="LVYV01000007">
    <property type="protein sequence ID" value="KZD23862.1"/>
    <property type="molecule type" value="Genomic_DNA"/>
</dbReference>
<dbReference type="SUPFAM" id="SSF55124">
    <property type="entry name" value="Nitrite/Sulfite reductase N-terminal domain-like"/>
    <property type="match status" value="2"/>
</dbReference>
<evidence type="ECO:0000256" key="4">
    <source>
        <dbReference type="ARBA" id="ARBA00022723"/>
    </source>
</evidence>
<dbReference type="GO" id="GO:0020037">
    <property type="term" value="F:heme binding"/>
    <property type="evidence" value="ECO:0007669"/>
    <property type="project" value="InterPro"/>
</dbReference>
<gene>
    <name evidence="10" type="primary">nirA</name>
    <name evidence="10" type="ORF">A4A58_24995</name>
</gene>
<dbReference type="InterPro" id="IPR006067">
    <property type="entry name" value="NO2/SO3_Rdtase_4Fe4S_dom"/>
</dbReference>
<evidence type="ECO:0000256" key="6">
    <source>
        <dbReference type="ARBA" id="ARBA00023004"/>
    </source>
</evidence>
<keyword evidence="5" id="KW-0560">Oxidoreductase</keyword>
<accession>A0A161SRM5</accession>
<dbReference type="RefSeq" id="WP_068731684.1">
    <property type="nucleotide sequence ID" value="NZ_LVYV01000007.1"/>
</dbReference>
<comment type="caution">
    <text evidence="10">The sequence shown here is derived from an EMBL/GenBank/DDBJ whole genome shotgun (WGS) entry which is preliminary data.</text>
</comment>
<dbReference type="GO" id="GO:0046872">
    <property type="term" value="F:metal ion binding"/>
    <property type="evidence" value="ECO:0007669"/>
    <property type="project" value="UniProtKB-KW"/>
</dbReference>
<keyword evidence="11" id="KW-1185">Reference proteome</keyword>
<dbReference type="NCBIfam" id="NF007126">
    <property type="entry name" value="PRK09567.1"/>
    <property type="match status" value="1"/>
</dbReference>
<evidence type="ECO:0000256" key="1">
    <source>
        <dbReference type="ARBA" id="ARBA00010429"/>
    </source>
</evidence>
<dbReference type="PANTHER" id="PTHR32439:SF0">
    <property type="entry name" value="FERREDOXIN--NITRITE REDUCTASE, CHLOROPLASTIC"/>
    <property type="match status" value="1"/>
</dbReference>
<evidence type="ECO:0000313" key="10">
    <source>
        <dbReference type="EMBL" id="KZD23862.1"/>
    </source>
</evidence>
<feature type="domain" description="Nitrite/Sulfite reductase ferredoxin-like" evidence="9">
    <location>
        <begin position="116"/>
        <end position="176"/>
    </location>
</feature>
<feature type="domain" description="Nitrite/sulphite reductase 4Fe-4S" evidence="8">
    <location>
        <begin position="450"/>
        <end position="565"/>
    </location>
</feature>
<keyword evidence="3" id="KW-0349">Heme</keyword>
<keyword evidence="4" id="KW-0479">Metal-binding</keyword>
<dbReference type="InterPro" id="IPR045854">
    <property type="entry name" value="NO2/SO3_Rdtase_4Fe4S_sf"/>
</dbReference>
<dbReference type="PROSITE" id="PS00365">
    <property type="entry name" value="NIR_SIR"/>
    <property type="match status" value="1"/>
</dbReference>
<comment type="similarity">
    <text evidence="1">Belongs to the nitrite and sulfite reductase 4Fe-4S domain family.</text>
</comment>
<evidence type="ECO:0000256" key="5">
    <source>
        <dbReference type="ARBA" id="ARBA00023002"/>
    </source>
</evidence>
<dbReference type="PRINTS" id="PR00397">
    <property type="entry name" value="SIROHAEM"/>
</dbReference>
<dbReference type="AlphaFoldDB" id="A0A161SRM5"/>
<dbReference type="Pfam" id="PF03460">
    <property type="entry name" value="NIR_SIR_ferr"/>
    <property type="match status" value="2"/>
</dbReference>
<feature type="domain" description="Nitrite/sulphite reductase 4Fe-4S" evidence="8">
    <location>
        <begin position="187"/>
        <end position="345"/>
    </location>
</feature>
<keyword evidence="7" id="KW-0411">Iron-sulfur</keyword>
<dbReference type="Gene3D" id="3.30.413.10">
    <property type="entry name" value="Sulfite Reductase Hemoprotein, domain 1"/>
    <property type="match status" value="2"/>
</dbReference>
<dbReference type="GO" id="GO:0016491">
    <property type="term" value="F:oxidoreductase activity"/>
    <property type="evidence" value="ECO:0007669"/>
    <property type="project" value="UniProtKB-KW"/>
</dbReference>
<dbReference type="NCBIfam" id="TIGR02435">
    <property type="entry name" value="CobG"/>
    <property type="match status" value="1"/>
</dbReference>
<evidence type="ECO:0000256" key="7">
    <source>
        <dbReference type="ARBA" id="ARBA00023014"/>
    </source>
</evidence>
<dbReference type="Pfam" id="PF01077">
    <property type="entry name" value="NIR_SIR"/>
    <property type="match status" value="2"/>
</dbReference>
<name>A0A161SRM5_9BRAD</name>
<dbReference type="STRING" id="943830.A4A58_24995"/>
<dbReference type="InterPro" id="IPR005117">
    <property type="entry name" value="NiRdtase/SiRdtase_haem-b_fer"/>
</dbReference>
<feature type="domain" description="Nitrite/Sulfite reductase ferredoxin-like" evidence="9">
    <location>
        <begin position="369"/>
        <end position="435"/>
    </location>
</feature>
<evidence type="ECO:0000313" key="11">
    <source>
        <dbReference type="Proteomes" id="UP000076574"/>
    </source>
</evidence>
<evidence type="ECO:0000259" key="9">
    <source>
        <dbReference type="Pfam" id="PF03460"/>
    </source>
</evidence>
<dbReference type="InterPro" id="IPR006066">
    <property type="entry name" value="NO2/SO3_Rdtase_FeS/sirohaem_BS"/>
</dbReference>
<keyword evidence="2" id="KW-0004">4Fe-4S</keyword>
<dbReference type="GO" id="GO:0051539">
    <property type="term" value="F:4 iron, 4 sulfur cluster binding"/>
    <property type="evidence" value="ECO:0007669"/>
    <property type="project" value="UniProtKB-KW"/>
</dbReference>
<proteinExistence type="inferred from homology"/>
<dbReference type="InterPro" id="IPR012798">
    <property type="entry name" value="Cbl_synth_CobG-like"/>
</dbReference>
<organism evidence="10 11">
    <name type="scientific">Tardiphaga robiniae</name>
    <dbReference type="NCBI Taxonomy" id="943830"/>
    <lineage>
        <taxon>Bacteria</taxon>
        <taxon>Pseudomonadati</taxon>
        <taxon>Pseudomonadota</taxon>
        <taxon>Alphaproteobacteria</taxon>
        <taxon>Hyphomicrobiales</taxon>
        <taxon>Nitrobacteraceae</taxon>
        <taxon>Tardiphaga</taxon>
    </lineage>
</organism>